<name>A0A2G9Q3Y4_AQUCT</name>
<gene>
    <name evidence="1" type="ORF">AB205_0167620</name>
</gene>
<reference evidence="2" key="1">
    <citation type="journal article" date="2017" name="Nat. Commun.">
        <title>The North American bullfrog draft genome provides insight into hormonal regulation of long noncoding RNA.</title>
        <authorList>
            <person name="Hammond S.A."/>
            <person name="Warren R.L."/>
            <person name="Vandervalk B.P."/>
            <person name="Kucuk E."/>
            <person name="Khan H."/>
            <person name="Gibb E.A."/>
            <person name="Pandoh P."/>
            <person name="Kirk H."/>
            <person name="Zhao Y."/>
            <person name="Jones M."/>
            <person name="Mungall A.J."/>
            <person name="Coope R."/>
            <person name="Pleasance S."/>
            <person name="Moore R.A."/>
            <person name="Holt R.A."/>
            <person name="Round J.M."/>
            <person name="Ohora S."/>
            <person name="Walle B.V."/>
            <person name="Veldhoen N."/>
            <person name="Helbing C.C."/>
            <person name="Birol I."/>
        </authorList>
    </citation>
    <scope>NUCLEOTIDE SEQUENCE [LARGE SCALE GENOMIC DNA]</scope>
</reference>
<evidence type="ECO:0000313" key="1">
    <source>
        <dbReference type="EMBL" id="PIO10304.1"/>
    </source>
</evidence>
<keyword evidence="2" id="KW-1185">Reference proteome</keyword>
<dbReference type="Proteomes" id="UP000228934">
    <property type="component" value="Unassembled WGS sequence"/>
</dbReference>
<organism evidence="1 2">
    <name type="scientific">Aquarana catesbeiana</name>
    <name type="common">American bullfrog</name>
    <name type="synonym">Rana catesbeiana</name>
    <dbReference type="NCBI Taxonomy" id="8400"/>
    <lineage>
        <taxon>Eukaryota</taxon>
        <taxon>Metazoa</taxon>
        <taxon>Chordata</taxon>
        <taxon>Craniata</taxon>
        <taxon>Vertebrata</taxon>
        <taxon>Euteleostomi</taxon>
        <taxon>Amphibia</taxon>
        <taxon>Batrachia</taxon>
        <taxon>Anura</taxon>
        <taxon>Neobatrachia</taxon>
        <taxon>Ranoidea</taxon>
        <taxon>Ranidae</taxon>
        <taxon>Aquarana</taxon>
    </lineage>
</organism>
<accession>A0A2G9Q3Y4</accession>
<dbReference type="AlphaFoldDB" id="A0A2G9Q3Y4"/>
<protein>
    <submittedName>
        <fullName evidence="1">Uncharacterized protein</fullName>
    </submittedName>
</protein>
<sequence>MYKYFTVPPATFQKLKRRGMQWIPSLRKRKTWELTSKVPKKTRPPNLQQQPRLKDNVCLFVLLELPHRGPGNVRDIPNMTWMQPC</sequence>
<dbReference type="EMBL" id="KZ369316">
    <property type="protein sequence ID" value="PIO10304.1"/>
    <property type="molecule type" value="Genomic_DNA"/>
</dbReference>
<proteinExistence type="predicted"/>
<evidence type="ECO:0000313" key="2">
    <source>
        <dbReference type="Proteomes" id="UP000228934"/>
    </source>
</evidence>